<dbReference type="PROSITE" id="PS50102">
    <property type="entry name" value="RRM"/>
    <property type="match status" value="3"/>
</dbReference>
<dbReference type="PANTHER" id="PTHR48035:SF2">
    <property type="entry name" value="RNA-BINDING REGION RNP-1 DOMAIN-CONTAINING PROTEIN"/>
    <property type="match status" value="1"/>
</dbReference>
<dbReference type="InterPro" id="IPR053260">
    <property type="entry name" value="hnRNP"/>
</dbReference>
<dbReference type="Proteomes" id="UP001178507">
    <property type="component" value="Unassembled WGS sequence"/>
</dbReference>
<dbReference type="Pfam" id="PF00076">
    <property type="entry name" value="RRM_1"/>
    <property type="match status" value="3"/>
</dbReference>
<organism evidence="3 4">
    <name type="scientific">Effrenium voratum</name>
    <dbReference type="NCBI Taxonomy" id="2562239"/>
    <lineage>
        <taxon>Eukaryota</taxon>
        <taxon>Sar</taxon>
        <taxon>Alveolata</taxon>
        <taxon>Dinophyceae</taxon>
        <taxon>Suessiales</taxon>
        <taxon>Symbiodiniaceae</taxon>
        <taxon>Effrenium</taxon>
    </lineage>
</organism>
<dbReference type="SUPFAM" id="SSF54928">
    <property type="entry name" value="RNA-binding domain, RBD"/>
    <property type="match status" value="2"/>
</dbReference>
<feature type="domain" description="RRM" evidence="2">
    <location>
        <begin position="180"/>
        <end position="258"/>
    </location>
</feature>
<feature type="domain" description="RRM" evidence="2">
    <location>
        <begin position="333"/>
        <end position="411"/>
    </location>
</feature>
<dbReference type="Gene3D" id="3.30.70.330">
    <property type="match status" value="3"/>
</dbReference>
<protein>
    <recommendedName>
        <fullName evidence="2">RRM domain-containing protein</fullName>
    </recommendedName>
</protein>
<dbReference type="InterPro" id="IPR035979">
    <property type="entry name" value="RBD_domain_sf"/>
</dbReference>
<dbReference type="InterPro" id="IPR000504">
    <property type="entry name" value="RRM_dom"/>
</dbReference>
<proteinExistence type="predicted"/>
<name>A0AA36J6B9_9DINO</name>
<feature type="domain" description="RRM" evidence="2">
    <location>
        <begin position="438"/>
        <end position="515"/>
    </location>
</feature>
<dbReference type="CDD" id="cd12254">
    <property type="entry name" value="RRM_hnRNPH_ESRPs_RBM12_like"/>
    <property type="match status" value="1"/>
</dbReference>
<dbReference type="SMART" id="SM00360">
    <property type="entry name" value="RRM"/>
    <property type="match status" value="3"/>
</dbReference>
<evidence type="ECO:0000259" key="2">
    <source>
        <dbReference type="PROSITE" id="PS50102"/>
    </source>
</evidence>
<accession>A0AA36J6B9</accession>
<reference evidence="3" key="1">
    <citation type="submission" date="2023-08" db="EMBL/GenBank/DDBJ databases">
        <authorList>
            <person name="Chen Y."/>
            <person name="Shah S."/>
            <person name="Dougan E. K."/>
            <person name="Thang M."/>
            <person name="Chan C."/>
        </authorList>
    </citation>
    <scope>NUCLEOTIDE SEQUENCE</scope>
</reference>
<dbReference type="PANTHER" id="PTHR48035">
    <property type="entry name" value="HETEROGENEOUS NUCLEAR RIBONUCLEOPROTEIN 1"/>
    <property type="match status" value="1"/>
</dbReference>
<dbReference type="AlphaFoldDB" id="A0AA36J6B9"/>
<comment type="caution">
    <text evidence="3">The sequence shown here is derived from an EMBL/GenBank/DDBJ whole genome shotgun (WGS) entry which is preliminary data.</text>
</comment>
<keyword evidence="4" id="KW-1185">Reference proteome</keyword>
<dbReference type="EMBL" id="CAUJNA010003331">
    <property type="protein sequence ID" value="CAJ1399339.1"/>
    <property type="molecule type" value="Genomic_DNA"/>
</dbReference>
<evidence type="ECO:0000313" key="3">
    <source>
        <dbReference type="EMBL" id="CAJ1399339.1"/>
    </source>
</evidence>
<evidence type="ECO:0000313" key="4">
    <source>
        <dbReference type="Proteomes" id="UP001178507"/>
    </source>
</evidence>
<sequence>MDMAAMMMNPQMAAMGQMAMPGMPAGMVPQAMPQAVPQMAMTQMAGGAPALAGGAPGGKGAQWLERWSPEKPLAYCQMHQIQRYDPGAHDEGFLGGFFAALSSGQINTEQQDTPQKQELVNQVKGIQKSSPECKQMWYDFCSRHGNTNYDPARHDEKYLSDFVDLVNKGGYGTGDAPISNKIFVGALEKTASEDDVKEFFSNFGTVTLVELKLDLTTGVSRGFAFVSFADEGPVKFILDNKEMMKMNGKQIDCKPARDRPTWEKGGGGGYGMDWMGGGKGWGKDYGKMGMMMAAMMGMMKGGKGGGGGCGGKGKDVKGQQYGKGMGPPTADSEVVFVGGLPKDATEEAIAQHFSQFGIVQKVDMKYDMNTGVFRGFAFVTLGAVEQAQAVMSNYDNNMFNGRWIDCKPAALGKMQEGAVSVPPQNIPIEKVGPAPTNAVLRLRGMPFSASKEQVEQFFAGYGLSGRVHLKQDFSGRPSGEAFAEFVSTEEAVRAFNEKNFQMMGTRYIELMGASDNDVQTYLVGGGAGAKGGYGPMKGGCGKGPSPYDMMSSFFGY</sequence>
<dbReference type="GO" id="GO:0003723">
    <property type="term" value="F:RNA binding"/>
    <property type="evidence" value="ECO:0007669"/>
    <property type="project" value="UniProtKB-UniRule"/>
</dbReference>
<evidence type="ECO:0000256" key="1">
    <source>
        <dbReference type="PROSITE-ProRule" id="PRU00176"/>
    </source>
</evidence>
<dbReference type="InterPro" id="IPR012677">
    <property type="entry name" value="Nucleotide-bd_a/b_plait_sf"/>
</dbReference>
<gene>
    <name evidence="3" type="ORF">EVOR1521_LOCUS22886</name>
</gene>
<keyword evidence="1" id="KW-0694">RNA-binding</keyword>